<protein>
    <submittedName>
        <fullName evidence="3">Nitroreductase</fullName>
    </submittedName>
</protein>
<dbReference type="Pfam" id="PF04075">
    <property type="entry name" value="F420H2_quin_red"/>
    <property type="match status" value="1"/>
</dbReference>
<dbReference type="Gene3D" id="2.30.110.10">
    <property type="entry name" value="Electron Transport, Fmn-binding Protein, Chain A"/>
    <property type="match status" value="1"/>
</dbReference>
<evidence type="ECO:0000256" key="2">
    <source>
        <dbReference type="ARBA" id="ARBA00049106"/>
    </source>
</evidence>
<gene>
    <name evidence="3" type="ORF">AWN90_42295</name>
</gene>
<dbReference type="GO" id="GO:0016491">
    <property type="term" value="F:oxidoreductase activity"/>
    <property type="evidence" value="ECO:0007669"/>
    <property type="project" value="InterPro"/>
</dbReference>
<dbReference type="Proteomes" id="UP000076512">
    <property type="component" value="Unassembled WGS sequence"/>
</dbReference>
<dbReference type="OrthoDB" id="8225825at2"/>
<evidence type="ECO:0000313" key="4">
    <source>
        <dbReference type="Proteomes" id="UP000076512"/>
    </source>
</evidence>
<dbReference type="RefSeq" id="WP_067595397.1">
    <property type="nucleotide sequence ID" value="NZ_JABMCZ010000003.1"/>
</dbReference>
<dbReference type="GO" id="GO:0005886">
    <property type="term" value="C:plasma membrane"/>
    <property type="evidence" value="ECO:0007669"/>
    <property type="project" value="TreeGrafter"/>
</dbReference>
<comment type="similarity">
    <text evidence="1">Belongs to the F420H(2)-dependent quinone reductase family.</text>
</comment>
<dbReference type="GO" id="GO:0070967">
    <property type="term" value="F:coenzyme F420 binding"/>
    <property type="evidence" value="ECO:0007669"/>
    <property type="project" value="TreeGrafter"/>
</dbReference>
<dbReference type="STRING" id="455432.AWN90_42295"/>
<dbReference type="AlphaFoldDB" id="A0A164K8G7"/>
<sequence length="169" mass="18695">MTAQFPNRTWGSRTSLISRAAVKFSSTKVGSRAIQCLIPWDRKLLQRTDGRYTMLGPIGAPTVLLTTIGRKSGAPRTSPLLYAHGGDVLYIIGSNFGGPNHPAWTLNLLAHPEAEVALAGERIPVRAKLIEDPAEKERVFGLFTDIASTYTAYRSRTTRDLRIFELRRA</sequence>
<name>A0A164K8G7_9NOCA</name>
<accession>A0A164K8G7</accession>
<keyword evidence="4" id="KW-1185">Reference proteome</keyword>
<evidence type="ECO:0000256" key="1">
    <source>
        <dbReference type="ARBA" id="ARBA00008710"/>
    </source>
</evidence>
<dbReference type="PANTHER" id="PTHR39428">
    <property type="entry name" value="F420H(2)-DEPENDENT QUINONE REDUCTASE RV1261C"/>
    <property type="match status" value="1"/>
</dbReference>
<dbReference type="PANTHER" id="PTHR39428:SF1">
    <property type="entry name" value="F420H(2)-DEPENDENT QUINONE REDUCTASE RV1261C"/>
    <property type="match status" value="1"/>
</dbReference>
<comment type="catalytic activity">
    <reaction evidence="2">
        <text>oxidized coenzyme F420-(gamma-L-Glu)(n) + a quinol + H(+) = reduced coenzyme F420-(gamma-L-Glu)(n) + a quinone</text>
        <dbReference type="Rhea" id="RHEA:39663"/>
        <dbReference type="Rhea" id="RHEA-COMP:12939"/>
        <dbReference type="Rhea" id="RHEA-COMP:14378"/>
        <dbReference type="ChEBI" id="CHEBI:15378"/>
        <dbReference type="ChEBI" id="CHEBI:24646"/>
        <dbReference type="ChEBI" id="CHEBI:132124"/>
        <dbReference type="ChEBI" id="CHEBI:133980"/>
        <dbReference type="ChEBI" id="CHEBI:139511"/>
    </reaction>
</comment>
<reference evidence="3 4" key="1">
    <citation type="submission" date="2016-04" db="EMBL/GenBank/DDBJ databases">
        <authorList>
            <person name="Evans L.H."/>
            <person name="Alamgir A."/>
            <person name="Owens N."/>
            <person name="Weber N.D."/>
            <person name="Virtaneva K."/>
            <person name="Barbian K."/>
            <person name="Babar A."/>
            <person name="Rosenke K."/>
        </authorList>
    </citation>
    <scope>NUCLEOTIDE SEQUENCE [LARGE SCALE GENOMIC DNA]</scope>
    <source>
        <strain evidence="3 4">IFM 0406</strain>
    </source>
</reference>
<dbReference type="InterPro" id="IPR012349">
    <property type="entry name" value="Split_barrel_FMN-bd"/>
</dbReference>
<dbReference type="InterPro" id="IPR004378">
    <property type="entry name" value="F420H2_quin_Rdtase"/>
</dbReference>
<dbReference type="NCBIfam" id="TIGR00026">
    <property type="entry name" value="hi_GC_TIGR00026"/>
    <property type="match status" value="1"/>
</dbReference>
<organism evidence="3 4">
    <name type="scientific">Nocardia terpenica</name>
    <dbReference type="NCBI Taxonomy" id="455432"/>
    <lineage>
        <taxon>Bacteria</taxon>
        <taxon>Bacillati</taxon>
        <taxon>Actinomycetota</taxon>
        <taxon>Actinomycetes</taxon>
        <taxon>Mycobacteriales</taxon>
        <taxon>Nocardiaceae</taxon>
        <taxon>Nocardia</taxon>
    </lineage>
</organism>
<dbReference type="SUPFAM" id="SSF50475">
    <property type="entry name" value="FMN-binding split barrel"/>
    <property type="match status" value="1"/>
</dbReference>
<comment type="caution">
    <text evidence="3">The sequence shown here is derived from an EMBL/GenBank/DDBJ whole genome shotgun (WGS) entry which is preliminary data.</text>
</comment>
<dbReference type="EMBL" id="LWGR01000013">
    <property type="protein sequence ID" value="KZM71142.1"/>
    <property type="molecule type" value="Genomic_DNA"/>
</dbReference>
<evidence type="ECO:0000313" key="3">
    <source>
        <dbReference type="EMBL" id="KZM71142.1"/>
    </source>
</evidence>
<proteinExistence type="inferred from homology"/>